<reference evidence="8 9" key="1">
    <citation type="submission" date="2018-03" db="EMBL/GenBank/DDBJ databases">
        <title>Complete Genome Sequence of the Chinese traditional Highland Barley wine Isolate Lactobacillus reuteri WHH1689.</title>
        <authorList>
            <person name="Chen S."/>
            <person name="Chen L."/>
            <person name="Chen L."/>
            <person name="Li Y."/>
        </authorList>
    </citation>
    <scope>NUCLEOTIDE SEQUENCE [LARGE SCALE GENOMIC DNA]</scope>
    <source>
        <strain evidence="8 9">WHH1689</strain>
    </source>
</reference>
<proteinExistence type="predicted"/>
<feature type="transmembrane region" description="Helical" evidence="6">
    <location>
        <begin position="179"/>
        <end position="201"/>
    </location>
</feature>
<keyword evidence="3 6" id="KW-0812">Transmembrane</keyword>
<feature type="domain" description="Polysaccharide chain length determinant N-terminal" evidence="7">
    <location>
        <begin position="7"/>
        <end position="92"/>
    </location>
</feature>
<comment type="subcellular location">
    <subcellularLocation>
        <location evidence="1">Cell membrane</location>
        <topology evidence="1">Multi-pass membrane protein</topology>
    </subcellularLocation>
</comment>
<evidence type="ECO:0000256" key="5">
    <source>
        <dbReference type="ARBA" id="ARBA00023136"/>
    </source>
</evidence>
<gene>
    <name evidence="8" type="ORF">LWHH1689_1570</name>
</gene>
<keyword evidence="2" id="KW-1003">Cell membrane</keyword>
<dbReference type="Proteomes" id="UP000244369">
    <property type="component" value="Chromosome"/>
</dbReference>
<dbReference type="InterPro" id="IPR003856">
    <property type="entry name" value="LPS_length_determ_N"/>
</dbReference>
<organism evidence="8 9">
    <name type="scientific">Limosilactobacillus reuteri</name>
    <name type="common">Lactobacillus reuteri</name>
    <dbReference type="NCBI Taxonomy" id="1598"/>
    <lineage>
        <taxon>Bacteria</taxon>
        <taxon>Bacillati</taxon>
        <taxon>Bacillota</taxon>
        <taxon>Bacilli</taxon>
        <taxon>Lactobacillales</taxon>
        <taxon>Lactobacillaceae</taxon>
        <taxon>Limosilactobacillus</taxon>
    </lineage>
</organism>
<evidence type="ECO:0000256" key="1">
    <source>
        <dbReference type="ARBA" id="ARBA00004651"/>
    </source>
</evidence>
<evidence type="ECO:0000256" key="4">
    <source>
        <dbReference type="ARBA" id="ARBA00022989"/>
    </source>
</evidence>
<keyword evidence="5 6" id="KW-0472">Membrane</keyword>
<evidence type="ECO:0000256" key="2">
    <source>
        <dbReference type="ARBA" id="ARBA00022475"/>
    </source>
</evidence>
<keyword evidence="4 6" id="KW-1133">Transmembrane helix</keyword>
<dbReference type="AlphaFoldDB" id="A0A2S1ESA2"/>
<accession>A0A2S1ESA2</accession>
<evidence type="ECO:0000256" key="6">
    <source>
        <dbReference type="SAM" id="Phobius"/>
    </source>
</evidence>
<protein>
    <submittedName>
        <fullName evidence="8">Lipopolysaccharide biosynthesis protein</fullName>
    </submittedName>
</protein>
<feature type="transmembrane region" description="Helical" evidence="6">
    <location>
        <begin position="14"/>
        <end position="36"/>
    </location>
</feature>
<dbReference type="PROSITE" id="PS51257">
    <property type="entry name" value="PROKAR_LIPOPROTEIN"/>
    <property type="match status" value="1"/>
</dbReference>
<dbReference type="Pfam" id="PF02706">
    <property type="entry name" value="Wzz"/>
    <property type="match status" value="1"/>
</dbReference>
<name>A0A2S1ESA2_LIMRT</name>
<evidence type="ECO:0000313" key="8">
    <source>
        <dbReference type="EMBL" id="AWD62858.1"/>
    </source>
</evidence>
<evidence type="ECO:0000256" key="3">
    <source>
        <dbReference type="ARBA" id="ARBA00022692"/>
    </source>
</evidence>
<evidence type="ECO:0000259" key="7">
    <source>
        <dbReference type="Pfam" id="PF02706"/>
    </source>
</evidence>
<sequence>MNSKLTINSISKVIFRNIILIMLITIVGGVLGCLYAHHKKQTSYEANRYMMVEHDYTGDYANEQAMADLSLTKTYAKIIDSRDVAEQARKDLPTNLKKKYSAKDIQAMVNTDPIDQSLVIKVGTMSGSAKDSVKIVNSVTNAAAKEIKEMAPSAGTVKLFSKARLSDTVSHTSPSTKKYTLLGAAVGFLIGMVIAFSITTWKHLI</sequence>
<evidence type="ECO:0000313" key="9">
    <source>
        <dbReference type="Proteomes" id="UP000244369"/>
    </source>
</evidence>
<dbReference type="EMBL" id="CP027805">
    <property type="protein sequence ID" value="AWD62858.1"/>
    <property type="molecule type" value="Genomic_DNA"/>
</dbReference>
<dbReference type="GO" id="GO:0005886">
    <property type="term" value="C:plasma membrane"/>
    <property type="evidence" value="ECO:0007669"/>
    <property type="project" value="UniProtKB-SubCell"/>
</dbReference>